<evidence type="ECO:0000256" key="6">
    <source>
        <dbReference type="ARBA" id="ARBA00022723"/>
    </source>
</evidence>
<dbReference type="Gene3D" id="3.90.1100.10">
    <property type="match status" value="1"/>
</dbReference>
<dbReference type="InterPro" id="IPR015712">
    <property type="entry name" value="DNA-dir_RNA_pol_su2"/>
</dbReference>
<dbReference type="FunFam" id="3.90.1100.10:FF:000020">
    <property type="entry name" value="DNA-directed RNA polymerase subunit beta"/>
    <property type="match status" value="1"/>
</dbReference>
<dbReference type="GO" id="GO:0003899">
    <property type="term" value="F:DNA-directed RNA polymerase activity"/>
    <property type="evidence" value="ECO:0007669"/>
    <property type="project" value="UniProtKB-EC"/>
</dbReference>
<comment type="catalytic activity">
    <reaction evidence="10">
        <text>RNA(n) + a ribonucleoside 5'-triphosphate = RNA(n+1) + diphosphate</text>
        <dbReference type="Rhea" id="RHEA:21248"/>
        <dbReference type="Rhea" id="RHEA-COMP:14527"/>
        <dbReference type="Rhea" id="RHEA-COMP:17342"/>
        <dbReference type="ChEBI" id="CHEBI:33019"/>
        <dbReference type="ChEBI" id="CHEBI:61557"/>
        <dbReference type="ChEBI" id="CHEBI:140395"/>
        <dbReference type="EC" id="2.7.7.6"/>
    </reaction>
</comment>
<feature type="domain" description="RNA polymerase Rpb2" evidence="18">
    <location>
        <begin position="572"/>
        <end position="633"/>
    </location>
</feature>
<dbReference type="CDD" id="cd00653">
    <property type="entry name" value="RNA_pol_B_RPB2"/>
    <property type="match status" value="1"/>
</dbReference>
<dbReference type="GO" id="GO:0008270">
    <property type="term" value="F:zinc ion binding"/>
    <property type="evidence" value="ECO:0007669"/>
    <property type="project" value="UniProtKB-KW"/>
</dbReference>
<dbReference type="OrthoDB" id="10248617at2759"/>
<evidence type="ECO:0000256" key="5">
    <source>
        <dbReference type="ARBA" id="ARBA00022695"/>
    </source>
</evidence>
<dbReference type="Gene3D" id="3.90.1070.20">
    <property type="match status" value="1"/>
</dbReference>
<dbReference type="FunFam" id="3.90.1110.10:FF:000006">
    <property type="entry name" value="DNA-directed RNA polymerase subunit beta"/>
    <property type="match status" value="1"/>
</dbReference>
<evidence type="ECO:0000256" key="3">
    <source>
        <dbReference type="ARBA" id="ARBA00022478"/>
    </source>
</evidence>
<dbReference type="InterPro" id="IPR007646">
    <property type="entry name" value="RNA_pol_Rpb2_4"/>
</dbReference>
<dbReference type="GO" id="GO:0006351">
    <property type="term" value="P:DNA-templated transcription"/>
    <property type="evidence" value="ECO:0007669"/>
    <property type="project" value="InterPro"/>
</dbReference>
<feature type="region of interest" description="Disordered" evidence="12">
    <location>
        <begin position="1"/>
        <end position="22"/>
    </location>
</feature>
<evidence type="ECO:0000256" key="12">
    <source>
        <dbReference type="SAM" id="MobiDB-lite"/>
    </source>
</evidence>
<keyword evidence="5" id="KW-0548">Nucleotidyltransferase</keyword>
<dbReference type="Pfam" id="PF00562">
    <property type="entry name" value="RNA_pol_Rpb2_6"/>
    <property type="match status" value="2"/>
</dbReference>
<protein>
    <recommendedName>
        <fullName evidence="2">DNA-directed RNA polymerase</fullName>
        <ecNumber evidence="2">2.7.7.6</ecNumber>
    </recommendedName>
</protein>
<sequence>MLNGTNDELLGRGKGSSPIETDTTARDDLRYLNKPLGDPVNSLEDKWRLVPAFLQTKGLVKQHIDSFNYFIETDLQKIVDANRKVTSDVDPNFWLTFRKIHVASPQTYDQNRGIDRGVTPMECRLRDTTYASTILVDIEYTRNGQIIKKKNVEIGLMPIMLRSCRCVLQGKSPAEFADVGECPLDPGGYFIVRGTEKVLLIQEQLSKNRIIVETDRTGAIGAGVTSSTHEKKSKTNVVYAKGGKTILRHNSLNVDVPVVTVMKALGIQSDLEIAELICGNDSELLALLSPTFEDAAKLNIGTQKQALEFLGSKVKLSTNMQRFGQRRSAVDEAKDLLATTVLAHVPVEMVKGVLHFRPKAIYVALMVRRTLQAIKDGGIVDDRDFVGNKRLELAGDMLSLLFEDLFKSWQVNLKRAIDMNLKKKQRTTQFDASTTVSQTSRFITDGLFRAISSGNWNVKRFKMERSGVTQVLSRLSYVSALGMLTRISSQFEKTRKVSGPRALQTSQWGMLCPSDTPEGEACGLVKNLALMAHITTDSDDTMIRELAFTLGVEDLNLLTGSELYRSPLTYLVFLNGLLLGVHRQPDRFVGSFRKLRRHGRINPLVSIYRSIPQQTIYISSDGGRVCRPLIIVEKGKSKVTATEIQNIMSGVHKFEDLVRQGRIEYLDVNEETDTNIAITENDIIYDPADDPALHIFQPLAFNEQVRTPTSNTTHLEIAPFTILGAVAGLIPYPHHNQSPRNTYQCAMGKQAMGTIAYNQLNRIDTLLYFLCYPQQPMVKTRTIELIGFDKVPAGQNATVAVMSYSGYDIEDALVLNKASLDRGFGRCQVMRKYASMIKGYPNRTYDRMMMPPDPPVHRFDALDIDGLASVGEKLYKDQVLINKQSPMETRTLSGGEDGVGAGDPAAVPFRMTPISHKYPGVSVVDSVGGLEAKAMEQVLLTTNEEDQLLVKVRNLETSSHRVTDKKELRHAIQRLWNMSDIIMNPHGFPSRMTVGKMIELLAGKAGVLKGELQYGTCFGGSKVEDMSRILVENGFNYSGKDYVTSGITGEPLQAYIFFGPVYYQKLKHMVMDKMHARASGPRANLTRQPTEGRSRDGGLRVGEMERDCLIGHGTSSLLIERLLISSDTYDAEVCQDCGIIGGWQGYCQYCKSQSGIVKITVPYACKLLFQELISMNVVPRIKVGELE</sequence>
<evidence type="ECO:0000259" key="19">
    <source>
        <dbReference type="Pfam" id="PF04567"/>
    </source>
</evidence>
<evidence type="ECO:0000256" key="9">
    <source>
        <dbReference type="ARBA" id="ARBA00023163"/>
    </source>
</evidence>
<dbReference type="Pfam" id="PF04565">
    <property type="entry name" value="RNA_pol_Rpb2_3"/>
    <property type="match status" value="1"/>
</dbReference>
<dbReference type="InterPro" id="IPR037034">
    <property type="entry name" value="RNA_pol_Rpb2_2_sf"/>
</dbReference>
<evidence type="ECO:0000256" key="4">
    <source>
        <dbReference type="ARBA" id="ARBA00022679"/>
    </source>
</evidence>
<feature type="domain" description="DNA-directed RNA polymerase subunit 2 hybrid-binding" evidence="13">
    <location>
        <begin position="726"/>
        <end position="930"/>
    </location>
</feature>
<dbReference type="EMBL" id="MCGO01000021">
    <property type="protein sequence ID" value="ORY44680.1"/>
    <property type="molecule type" value="Genomic_DNA"/>
</dbReference>
<keyword evidence="4" id="KW-0808">Transferase</keyword>
<dbReference type="STRING" id="329046.A0A1Y2CCA8"/>
<keyword evidence="8" id="KW-0862">Zinc</keyword>
<dbReference type="InterPro" id="IPR007641">
    <property type="entry name" value="RNA_pol_Rpb2_7"/>
</dbReference>
<comment type="similarity">
    <text evidence="1 11">Belongs to the RNA polymerase beta chain family.</text>
</comment>
<keyword evidence="7" id="KW-0863">Zinc-finger</keyword>
<dbReference type="Pfam" id="PF04567">
    <property type="entry name" value="RNA_pol_Rpb2_5"/>
    <property type="match status" value="1"/>
</dbReference>
<evidence type="ECO:0000256" key="10">
    <source>
        <dbReference type="ARBA" id="ARBA00048552"/>
    </source>
</evidence>
<evidence type="ECO:0000259" key="18">
    <source>
        <dbReference type="Pfam" id="PF04566"/>
    </source>
</evidence>
<keyword evidence="3" id="KW-0240">DNA-directed RNA polymerase</keyword>
<feature type="domain" description="RNA polymerase Rpb2" evidence="19">
    <location>
        <begin position="654"/>
        <end position="719"/>
    </location>
</feature>
<dbReference type="Pfam" id="PF04560">
    <property type="entry name" value="RNA_pol_Rpb2_7"/>
    <property type="match status" value="1"/>
</dbReference>
<keyword evidence="9" id="KW-0804">Transcription</keyword>
<dbReference type="GO" id="GO:0032549">
    <property type="term" value="F:ribonucleoside binding"/>
    <property type="evidence" value="ECO:0007669"/>
    <property type="project" value="InterPro"/>
</dbReference>
<feature type="domain" description="DNA-directed RNA polymerase subunit 2 hybrid-binding" evidence="13">
    <location>
        <begin position="979"/>
        <end position="1095"/>
    </location>
</feature>
<evidence type="ECO:0000256" key="1">
    <source>
        <dbReference type="ARBA" id="ARBA00006835"/>
    </source>
</evidence>
<dbReference type="FunFam" id="3.90.1800.10:FF:000002">
    <property type="entry name" value="DNA-directed RNA polymerase subunit beta"/>
    <property type="match status" value="1"/>
</dbReference>
<dbReference type="FunFam" id="2.40.270.10:FF:000006">
    <property type="entry name" value="DNA-directed RNA polymerase subunit beta"/>
    <property type="match status" value="1"/>
</dbReference>
<evidence type="ECO:0000256" key="11">
    <source>
        <dbReference type="RuleBase" id="RU000434"/>
    </source>
</evidence>
<keyword evidence="21" id="KW-1185">Reference proteome</keyword>
<accession>A0A1Y2CCA8</accession>
<name>A0A1Y2CCA8_9FUNG</name>
<gene>
    <name evidence="20" type="ORF">BCR33DRAFT_765759</name>
</gene>
<dbReference type="InterPro" id="IPR007645">
    <property type="entry name" value="RNA_pol_Rpb2_3"/>
</dbReference>
<evidence type="ECO:0000259" key="16">
    <source>
        <dbReference type="Pfam" id="PF04563"/>
    </source>
</evidence>
<dbReference type="FunFam" id="3.90.1100.10:FF:000014">
    <property type="entry name" value="DNA-directed RNA polymerase subunit beta"/>
    <property type="match status" value="1"/>
</dbReference>
<dbReference type="Pfam" id="PF04566">
    <property type="entry name" value="RNA_pol_Rpb2_4"/>
    <property type="match status" value="1"/>
</dbReference>
<dbReference type="SUPFAM" id="SSF64484">
    <property type="entry name" value="beta and beta-prime subunits of DNA dependent RNA-polymerase"/>
    <property type="match status" value="1"/>
</dbReference>
<evidence type="ECO:0000313" key="20">
    <source>
        <dbReference type="EMBL" id="ORY44680.1"/>
    </source>
</evidence>
<dbReference type="GO" id="GO:0000428">
    <property type="term" value="C:DNA-directed RNA polymerase complex"/>
    <property type="evidence" value="ECO:0007669"/>
    <property type="project" value="UniProtKB-KW"/>
</dbReference>
<evidence type="ECO:0000313" key="21">
    <source>
        <dbReference type="Proteomes" id="UP000193642"/>
    </source>
</evidence>
<evidence type="ECO:0000256" key="8">
    <source>
        <dbReference type="ARBA" id="ARBA00022833"/>
    </source>
</evidence>
<dbReference type="AlphaFoldDB" id="A0A1Y2CCA8"/>
<evidence type="ECO:0000259" key="14">
    <source>
        <dbReference type="Pfam" id="PF04560"/>
    </source>
</evidence>
<dbReference type="Gene3D" id="3.90.1800.10">
    <property type="entry name" value="RNA polymerase alpha subunit dimerisation domain"/>
    <property type="match status" value="1"/>
</dbReference>
<feature type="domain" description="RNA polymerase Rpb2" evidence="17">
    <location>
        <begin position="470"/>
        <end position="534"/>
    </location>
</feature>
<evidence type="ECO:0000256" key="7">
    <source>
        <dbReference type="ARBA" id="ARBA00022771"/>
    </source>
</evidence>
<organism evidence="20 21">
    <name type="scientific">Rhizoclosmatium globosum</name>
    <dbReference type="NCBI Taxonomy" id="329046"/>
    <lineage>
        <taxon>Eukaryota</taxon>
        <taxon>Fungi</taxon>
        <taxon>Fungi incertae sedis</taxon>
        <taxon>Chytridiomycota</taxon>
        <taxon>Chytridiomycota incertae sedis</taxon>
        <taxon>Chytridiomycetes</taxon>
        <taxon>Chytridiales</taxon>
        <taxon>Chytriomycetaceae</taxon>
        <taxon>Rhizoclosmatium</taxon>
    </lineage>
</organism>
<proteinExistence type="inferred from homology"/>
<evidence type="ECO:0000256" key="2">
    <source>
        <dbReference type="ARBA" id="ARBA00012418"/>
    </source>
</evidence>
<dbReference type="Gene3D" id="3.90.1110.10">
    <property type="entry name" value="RNA polymerase Rpb2, domain 2"/>
    <property type="match status" value="1"/>
</dbReference>
<reference evidence="20 21" key="1">
    <citation type="submission" date="2016-07" db="EMBL/GenBank/DDBJ databases">
        <title>Pervasive Adenine N6-methylation of Active Genes in Fungi.</title>
        <authorList>
            <consortium name="DOE Joint Genome Institute"/>
            <person name="Mondo S.J."/>
            <person name="Dannebaum R.O."/>
            <person name="Kuo R.C."/>
            <person name="Labutti K."/>
            <person name="Haridas S."/>
            <person name="Kuo A."/>
            <person name="Salamov A."/>
            <person name="Ahrendt S.R."/>
            <person name="Lipzen A."/>
            <person name="Sullivan W."/>
            <person name="Andreopoulos W.B."/>
            <person name="Clum A."/>
            <person name="Lindquist E."/>
            <person name="Daum C."/>
            <person name="Ramamoorthy G.K."/>
            <person name="Gryganskyi A."/>
            <person name="Culley D."/>
            <person name="Magnuson J.K."/>
            <person name="James T.Y."/>
            <person name="O'Malley M.A."/>
            <person name="Stajich J.E."/>
            <person name="Spatafora J.W."/>
            <person name="Visel A."/>
            <person name="Grigoriev I.V."/>
        </authorList>
    </citation>
    <scope>NUCLEOTIDE SEQUENCE [LARGE SCALE GENOMIC DNA]</scope>
    <source>
        <strain evidence="20 21">JEL800</strain>
    </source>
</reference>
<dbReference type="Gene3D" id="2.40.50.150">
    <property type="match status" value="1"/>
</dbReference>
<dbReference type="InterPro" id="IPR014724">
    <property type="entry name" value="RNA_pol_RPB2_OB-fold"/>
</dbReference>
<evidence type="ECO:0000259" key="13">
    <source>
        <dbReference type="Pfam" id="PF00562"/>
    </source>
</evidence>
<dbReference type="InterPro" id="IPR007120">
    <property type="entry name" value="DNA-dir_RNAP_su2_dom"/>
</dbReference>
<dbReference type="InterPro" id="IPR007644">
    <property type="entry name" value="RNA_pol_bsu_protrusion"/>
</dbReference>
<feature type="domain" description="RNA polymerase Rpb2" evidence="14">
    <location>
        <begin position="1097"/>
        <end position="1182"/>
    </location>
</feature>
<feature type="domain" description="RNA polymerase Rpb2" evidence="15">
    <location>
        <begin position="207"/>
        <end position="392"/>
    </location>
</feature>
<dbReference type="Pfam" id="PF04563">
    <property type="entry name" value="RNA_pol_Rpb2_1"/>
    <property type="match status" value="1"/>
</dbReference>
<dbReference type="Gene3D" id="2.40.270.10">
    <property type="entry name" value="DNA-directed RNA polymerase, subunit 2, domain 6"/>
    <property type="match status" value="1"/>
</dbReference>
<evidence type="ECO:0000259" key="15">
    <source>
        <dbReference type="Pfam" id="PF04561"/>
    </source>
</evidence>
<dbReference type="InterPro" id="IPR007647">
    <property type="entry name" value="RNA_pol_Rpb2_5"/>
</dbReference>
<dbReference type="FunFam" id="3.90.1070.20:FF:000002">
    <property type="entry name" value="DNA-directed RNA polymerase subunit beta"/>
    <property type="match status" value="1"/>
</dbReference>
<dbReference type="InterPro" id="IPR037033">
    <property type="entry name" value="DNA-dir_RNAP_su2_hyb_sf"/>
</dbReference>
<feature type="domain" description="RNA polymerase beta subunit protrusion" evidence="16">
    <location>
        <begin position="58"/>
        <end position="431"/>
    </location>
</feature>
<dbReference type="Pfam" id="PF04561">
    <property type="entry name" value="RNA_pol_Rpb2_2"/>
    <property type="match status" value="1"/>
</dbReference>
<dbReference type="GO" id="GO:0003677">
    <property type="term" value="F:DNA binding"/>
    <property type="evidence" value="ECO:0007669"/>
    <property type="project" value="InterPro"/>
</dbReference>
<comment type="caution">
    <text evidence="20">The sequence shown here is derived from an EMBL/GenBank/DDBJ whole genome shotgun (WGS) entry which is preliminary data.</text>
</comment>
<dbReference type="Proteomes" id="UP000193642">
    <property type="component" value="Unassembled WGS sequence"/>
</dbReference>
<keyword evidence="6" id="KW-0479">Metal-binding</keyword>
<dbReference type="PANTHER" id="PTHR20856">
    <property type="entry name" value="DNA-DIRECTED RNA POLYMERASE I SUBUNIT 2"/>
    <property type="match status" value="1"/>
</dbReference>
<evidence type="ECO:0000259" key="17">
    <source>
        <dbReference type="Pfam" id="PF04565"/>
    </source>
</evidence>
<dbReference type="InterPro" id="IPR007642">
    <property type="entry name" value="RNA_pol_Rpb2_2"/>
</dbReference>
<dbReference type="EC" id="2.7.7.6" evidence="2"/>